<keyword evidence="6" id="KW-0997">Cell inner membrane</keyword>
<comment type="catalytic activity">
    <reaction evidence="15">
        <text>L-tyrosyl-[protein] + ATP = O-phospho-L-tyrosyl-[protein] + ADP + H(+)</text>
        <dbReference type="Rhea" id="RHEA:10596"/>
        <dbReference type="Rhea" id="RHEA-COMP:10136"/>
        <dbReference type="Rhea" id="RHEA-COMP:20101"/>
        <dbReference type="ChEBI" id="CHEBI:15378"/>
        <dbReference type="ChEBI" id="CHEBI:30616"/>
        <dbReference type="ChEBI" id="CHEBI:46858"/>
        <dbReference type="ChEBI" id="CHEBI:61978"/>
        <dbReference type="ChEBI" id="CHEBI:456216"/>
        <dbReference type="EC" id="2.7.10.2"/>
    </reaction>
</comment>
<keyword evidence="11" id="KW-0067">ATP-binding</keyword>
<comment type="similarity">
    <text evidence="2">Belongs to the CpsD/CapB family.</text>
</comment>
<evidence type="ECO:0000259" key="17">
    <source>
        <dbReference type="Pfam" id="PF02706"/>
    </source>
</evidence>
<dbReference type="KEGG" id="spir:CWM47_33980"/>
<keyword evidence="10" id="KW-0418">Kinase</keyword>
<evidence type="ECO:0000256" key="13">
    <source>
        <dbReference type="ARBA" id="ARBA00023136"/>
    </source>
</evidence>
<feature type="transmembrane region" description="Helical" evidence="16">
    <location>
        <begin position="488"/>
        <end position="508"/>
    </location>
</feature>
<dbReference type="PANTHER" id="PTHR32309">
    <property type="entry name" value="TYROSINE-PROTEIN KINASE"/>
    <property type="match status" value="1"/>
</dbReference>
<reference evidence="20 21" key="1">
    <citation type="submission" date="2017-11" db="EMBL/GenBank/DDBJ databases">
        <title>Taxonomic description and genome sequences of Spirosoma HA7 sp. nov., isolated from pollen microhabitat of Corylus avellana.</title>
        <authorList>
            <person name="Ambika Manirajan B."/>
            <person name="Suarez C."/>
            <person name="Ratering S."/>
            <person name="Geissler-Plaum R."/>
            <person name="Cardinale M."/>
            <person name="Sylvia S."/>
        </authorList>
    </citation>
    <scope>NUCLEOTIDE SEQUENCE [LARGE SCALE GENOMIC DNA]</scope>
    <source>
        <strain evidence="20 21">HA7</strain>
    </source>
</reference>
<evidence type="ECO:0000259" key="19">
    <source>
        <dbReference type="Pfam" id="PF13807"/>
    </source>
</evidence>
<evidence type="ECO:0000256" key="3">
    <source>
        <dbReference type="ARBA" id="ARBA00008883"/>
    </source>
</evidence>
<dbReference type="OrthoDB" id="9794577at2"/>
<evidence type="ECO:0000256" key="16">
    <source>
        <dbReference type="SAM" id="Phobius"/>
    </source>
</evidence>
<dbReference type="EC" id="2.7.10.2" evidence="4"/>
<dbReference type="Pfam" id="PF13614">
    <property type="entry name" value="AAA_31"/>
    <property type="match status" value="1"/>
</dbReference>
<evidence type="ECO:0000313" key="20">
    <source>
        <dbReference type="EMBL" id="AUD06411.1"/>
    </source>
</evidence>
<accession>A0A2K8Z965</accession>
<evidence type="ECO:0000256" key="7">
    <source>
        <dbReference type="ARBA" id="ARBA00022679"/>
    </source>
</evidence>
<protein>
    <recommendedName>
        <fullName evidence="4">non-specific protein-tyrosine kinase</fullName>
        <ecNumber evidence="4">2.7.10.2</ecNumber>
    </recommendedName>
</protein>
<sequence length="777" mass="87086">MTNESNYSYTTHQVVESEGLNLRNLISRYIKRWPWFVVSIGLMLAGAYIYLLDKQPVYKIQASLLVQDQQKGSEQNNTLKELGVFTPKQVVENEIEVLRSFTLMNRVVEKLHLNVRYYEATTFSKRELYEDSPIELIIEQPISALYKSPLDITLPGDNTVTINEHVYPLNKSIETPYGRLKIVSRKATARIKKMIVQVSKQTSAAKSYLSNLHVIPTGKGSTVILISLEDGVPSKGEAVINQLITEYDQAAIMDKNKVAANTLKFIEDRLNIVSGELSSVEKNVQSYKSHQGITDLSVQAQSFLETVQQNDASLIQVNVQLAALNDLQKYVETKSENRGNTPPAVVGLNDPVLLGLITNLTTLEQQRDQMARTTSEQHPMLETINSQIRTAENNMAGNILTMKNMLLSTRQQYLAKNGEVEGAIRTIPLKERMLMDITRQQAIKNSLYTYLLQKREETAVAFASAIGDTRTIDFALSDDKPIRPAKTIIYALFGLLGLVLPIAAIAGSDALNNRVMRRGDVEDVTHVPILGELVKKRHPGPLVISPNNQSVIAEQIRTLRASLPFLHSEGTESQVILFTSSISGEGKSFVSTNLGMSLAYVDKPTVILDMDLRMPKLHKIFNLDNTNGVSEYLLGEATVDEVLTPIPGATNYYVIPSGSLPKNPSELLSSPKLKQLIEELRERFDYIIIDTPPVGLVSDARLIAPLTDATFFMVRHDMTPKNHIKMIDKLYREQRFPQLNIILNAVDGTDSYHYSGYNKDYAYGGQPSRKIWQFSRR</sequence>
<evidence type="ECO:0000256" key="5">
    <source>
        <dbReference type="ARBA" id="ARBA00022475"/>
    </source>
</evidence>
<dbReference type="RefSeq" id="WP_100992956.1">
    <property type="nucleotide sequence ID" value="NZ_CP025096.1"/>
</dbReference>
<evidence type="ECO:0000313" key="21">
    <source>
        <dbReference type="Proteomes" id="UP000232883"/>
    </source>
</evidence>
<name>A0A2K8Z965_9BACT</name>
<evidence type="ECO:0000256" key="11">
    <source>
        <dbReference type="ARBA" id="ARBA00022840"/>
    </source>
</evidence>
<dbReference type="CDD" id="cd05387">
    <property type="entry name" value="BY-kinase"/>
    <property type="match status" value="1"/>
</dbReference>
<feature type="transmembrane region" description="Helical" evidence="16">
    <location>
        <begin position="33"/>
        <end position="51"/>
    </location>
</feature>
<comment type="subcellular location">
    <subcellularLocation>
        <location evidence="1">Cell inner membrane</location>
        <topology evidence="1">Multi-pass membrane protein</topology>
    </subcellularLocation>
</comment>
<feature type="domain" description="AAA" evidence="18">
    <location>
        <begin position="574"/>
        <end position="694"/>
    </location>
</feature>
<evidence type="ECO:0000256" key="14">
    <source>
        <dbReference type="ARBA" id="ARBA00023137"/>
    </source>
</evidence>
<evidence type="ECO:0000256" key="8">
    <source>
        <dbReference type="ARBA" id="ARBA00022692"/>
    </source>
</evidence>
<dbReference type="SUPFAM" id="SSF52540">
    <property type="entry name" value="P-loop containing nucleoside triphosphate hydrolases"/>
    <property type="match status" value="1"/>
</dbReference>
<keyword evidence="12 16" id="KW-1133">Transmembrane helix</keyword>
<keyword evidence="8 16" id="KW-0812">Transmembrane</keyword>
<dbReference type="InterPro" id="IPR050445">
    <property type="entry name" value="Bact_polysacc_biosynth/exp"/>
</dbReference>
<evidence type="ECO:0000256" key="10">
    <source>
        <dbReference type="ARBA" id="ARBA00022777"/>
    </source>
</evidence>
<dbReference type="InterPro" id="IPR032807">
    <property type="entry name" value="GNVR"/>
</dbReference>
<dbReference type="Pfam" id="PF13807">
    <property type="entry name" value="GNVR"/>
    <property type="match status" value="1"/>
</dbReference>
<evidence type="ECO:0000256" key="15">
    <source>
        <dbReference type="ARBA" id="ARBA00051245"/>
    </source>
</evidence>
<dbReference type="Proteomes" id="UP000232883">
    <property type="component" value="Chromosome"/>
</dbReference>
<dbReference type="EMBL" id="CP025096">
    <property type="protein sequence ID" value="AUD06411.1"/>
    <property type="molecule type" value="Genomic_DNA"/>
</dbReference>
<feature type="domain" description="Tyrosine-protein kinase G-rich" evidence="19">
    <location>
        <begin position="434"/>
        <end position="504"/>
    </location>
</feature>
<dbReference type="InterPro" id="IPR025669">
    <property type="entry name" value="AAA_dom"/>
</dbReference>
<evidence type="ECO:0000259" key="18">
    <source>
        <dbReference type="Pfam" id="PF13614"/>
    </source>
</evidence>
<dbReference type="InterPro" id="IPR005702">
    <property type="entry name" value="Wzc-like_C"/>
</dbReference>
<evidence type="ECO:0000256" key="1">
    <source>
        <dbReference type="ARBA" id="ARBA00004429"/>
    </source>
</evidence>
<organism evidence="20 21">
    <name type="scientific">Spirosoma pollinicola</name>
    <dbReference type="NCBI Taxonomy" id="2057025"/>
    <lineage>
        <taxon>Bacteria</taxon>
        <taxon>Pseudomonadati</taxon>
        <taxon>Bacteroidota</taxon>
        <taxon>Cytophagia</taxon>
        <taxon>Cytophagales</taxon>
        <taxon>Cytophagaceae</taxon>
        <taxon>Spirosoma</taxon>
    </lineage>
</organism>
<dbReference type="NCBIfam" id="TIGR01007">
    <property type="entry name" value="eps_fam"/>
    <property type="match status" value="1"/>
</dbReference>
<evidence type="ECO:0000256" key="9">
    <source>
        <dbReference type="ARBA" id="ARBA00022741"/>
    </source>
</evidence>
<dbReference type="Pfam" id="PF02706">
    <property type="entry name" value="Wzz"/>
    <property type="match status" value="1"/>
</dbReference>
<dbReference type="Gene3D" id="3.40.50.300">
    <property type="entry name" value="P-loop containing nucleotide triphosphate hydrolases"/>
    <property type="match status" value="1"/>
</dbReference>
<dbReference type="PANTHER" id="PTHR32309:SF13">
    <property type="entry name" value="FERRIC ENTEROBACTIN TRANSPORT PROTEIN FEPE"/>
    <property type="match status" value="1"/>
</dbReference>
<dbReference type="AlphaFoldDB" id="A0A2K8Z965"/>
<keyword evidence="13 16" id="KW-0472">Membrane</keyword>
<dbReference type="InterPro" id="IPR027417">
    <property type="entry name" value="P-loop_NTPase"/>
</dbReference>
<gene>
    <name evidence="20" type="ORF">CWM47_33980</name>
</gene>
<keyword evidence="21" id="KW-1185">Reference proteome</keyword>
<keyword evidence="7" id="KW-0808">Transferase</keyword>
<comment type="similarity">
    <text evidence="3">Belongs to the etk/wzc family.</text>
</comment>
<proteinExistence type="inferred from homology"/>
<evidence type="ECO:0000256" key="6">
    <source>
        <dbReference type="ARBA" id="ARBA00022519"/>
    </source>
</evidence>
<feature type="domain" description="Polysaccharide chain length determinant N-terminal" evidence="17">
    <location>
        <begin position="20"/>
        <end position="111"/>
    </location>
</feature>
<dbReference type="InterPro" id="IPR003856">
    <property type="entry name" value="LPS_length_determ_N"/>
</dbReference>
<evidence type="ECO:0000256" key="2">
    <source>
        <dbReference type="ARBA" id="ARBA00007316"/>
    </source>
</evidence>
<evidence type="ECO:0000256" key="4">
    <source>
        <dbReference type="ARBA" id="ARBA00011903"/>
    </source>
</evidence>
<dbReference type="GO" id="GO:0005886">
    <property type="term" value="C:plasma membrane"/>
    <property type="evidence" value="ECO:0007669"/>
    <property type="project" value="UniProtKB-SubCell"/>
</dbReference>
<dbReference type="GO" id="GO:0005524">
    <property type="term" value="F:ATP binding"/>
    <property type="evidence" value="ECO:0007669"/>
    <property type="project" value="UniProtKB-KW"/>
</dbReference>
<keyword evidence="14" id="KW-0829">Tyrosine-protein kinase</keyword>
<keyword evidence="5" id="KW-1003">Cell membrane</keyword>
<keyword evidence="9" id="KW-0547">Nucleotide-binding</keyword>
<dbReference type="GO" id="GO:0004715">
    <property type="term" value="F:non-membrane spanning protein tyrosine kinase activity"/>
    <property type="evidence" value="ECO:0007669"/>
    <property type="project" value="UniProtKB-EC"/>
</dbReference>
<evidence type="ECO:0000256" key="12">
    <source>
        <dbReference type="ARBA" id="ARBA00022989"/>
    </source>
</evidence>